<feature type="transmembrane region" description="Helical" evidence="11">
    <location>
        <begin position="134"/>
        <end position="152"/>
    </location>
</feature>
<dbReference type="Proteomes" id="UP000293045">
    <property type="component" value="Unassembled WGS sequence"/>
</dbReference>
<comment type="subunit">
    <text evidence="4">Heterodimer with ALG13 to form a functional enzyme.</text>
</comment>
<comment type="caution">
    <text evidence="12">The sequence shown here is derived from an EMBL/GenBank/DDBJ whole genome shotgun (WGS) entry which is preliminary data.</text>
</comment>
<organism evidence="12 13">
    <name type="scientific">Hamiltosporidium magnivora</name>
    <dbReference type="NCBI Taxonomy" id="148818"/>
    <lineage>
        <taxon>Eukaryota</taxon>
        <taxon>Fungi</taxon>
        <taxon>Fungi incertae sedis</taxon>
        <taxon>Microsporidia</taxon>
        <taxon>Dubosqiidae</taxon>
        <taxon>Hamiltosporidium</taxon>
    </lineage>
</organism>
<feature type="transmembrane region" description="Helical" evidence="11">
    <location>
        <begin position="164"/>
        <end position="186"/>
    </location>
</feature>
<evidence type="ECO:0000256" key="2">
    <source>
        <dbReference type="ARBA" id="ARBA00004590"/>
    </source>
</evidence>
<dbReference type="GO" id="GO:0043541">
    <property type="term" value="C:UDP-N-acetylglucosamine transferase complex"/>
    <property type="evidence" value="ECO:0007669"/>
    <property type="project" value="TreeGrafter"/>
</dbReference>
<dbReference type="PANTHER" id="PTHR12154:SF4">
    <property type="entry name" value="UDP-N-ACETYLGLUCOSAMINE TRANSFERASE SUBUNIT ALG14 HOMOLOG"/>
    <property type="match status" value="1"/>
</dbReference>
<protein>
    <recommendedName>
        <fullName evidence="5">UDP-N-acetylglucosamine transferase subunit ALG14</fullName>
    </recommendedName>
    <alternativeName>
        <fullName evidence="10">Asparagine-linked glycosylation protein 14</fullName>
    </alternativeName>
</protein>
<evidence type="ECO:0000313" key="12">
    <source>
        <dbReference type="EMBL" id="TBU01347.1"/>
    </source>
</evidence>
<evidence type="ECO:0000256" key="6">
    <source>
        <dbReference type="ARBA" id="ARBA00022692"/>
    </source>
</evidence>
<feature type="transmembrane region" description="Helical" evidence="11">
    <location>
        <begin position="271"/>
        <end position="289"/>
    </location>
</feature>
<evidence type="ECO:0000256" key="11">
    <source>
        <dbReference type="SAM" id="Phobius"/>
    </source>
</evidence>
<evidence type="ECO:0000256" key="1">
    <source>
        <dbReference type="ARBA" id="ARBA00004389"/>
    </source>
</evidence>
<dbReference type="VEuPathDB" id="MicrosporidiaDB:CWI39_1409p0010"/>
<dbReference type="EMBL" id="PIXR01001409">
    <property type="protein sequence ID" value="TBU01347.1"/>
    <property type="molecule type" value="Genomic_DNA"/>
</dbReference>
<reference evidence="12 13" key="1">
    <citation type="submission" date="2017-12" db="EMBL/GenBank/DDBJ databases">
        <authorList>
            <person name="Pombert J.-F."/>
            <person name="Haag K.L."/>
            <person name="Ebert D."/>
        </authorList>
    </citation>
    <scope>NUCLEOTIDE SEQUENCE [LARGE SCALE GENOMIC DNA]</scope>
    <source>
        <strain evidence="12">IL-BN-2</strain>
    </source>
</reference>
<keyword evidence="9 11" id="KW-0472">Membrane</keyword>
<evidence type="ECO:0000256" key="8">
    <source>
        <dbReference type="ARBA" id="ARBA00022989"/>
    </source>
</evidence>
<comment type="subcellular location">
    <subcellularLocation>
        <location evidence="1">Endoplasmic reticulum membrane</location>
        <topology evidence="1">Single-pass membrane protein</topology>
    </subcellularLocation>
    <subcellularLocation>
        <location evidence="2">Nucleus membrane</location>
        <topology evidence="2">Single-pass membrane protein</topology>
    </subcellularLocation>
</comment>
<sequence length="346" mass="41298">MRNIICVLGSGGHTYEMLLILKKSWNKINKCCFILGRDDWISLENIKDMQYREDIKILQCYRPTVVKEKKIDFVFITVLVCILSISVSIFVFLFLYIFNKYKQYSLVEEYIFENINNSIYCSVFYLLRNIISDIINIFTSILSVYVKVFYLLRNIISDIYIRIVAYNSLYYSMFISCFVILLSIFLFTHLLGINFQLNVKYLIRKFISVLLVPISCILHIYTYLISKILLPLILYQIYFIKKLLYWFLYLVRLLISILDCIILSFKVENEYEWIICNGPGLCCIVGIFFKYTRGTKICYVESITRSERLSLSGQIMEYICDEFYVQSDKLLKNKRIYKNFMFNEDR</sequence>
<keyword evidence="8 11" id="KW-1133">Transmembrane helix</keyword>
<dbReference type="AlphaFoldDB" id="A0A4Q9L1T9"/>
<dbReference type="GO" id="GO:0031965">
    <property type="term" value="C:nuclear membrane"/>
    <property type="evidence" value="ECO:0007669"/>
    <property type="project" value="UniProtKB-SubCell"/>
</dbReference>
<gene>
    <name evidence="12" type="ORF">CWI39_1409p0010</name>
</gene>
<dbReference type="InterPro" id="IPR013969">
    <property type="entry name" value="Oligosacch_biosynth_Alg14"/>
</dbReference>
<evidence type="ECO:0000256" key="3">
    <source>
        <dbReference type="ARBA" id="ARBA00009731"/>
    </source>
</evidence>
<feature type="transmembrane region" description="Helical" evidence="11">
    <location>
        <begin position="206"/>
        <end position="224"/>
    </location>
</feature>
<feature type="transmembrane region" description="Helical" evidence="11">
    <location>
        <begin position="73"/>
        <end position="98"/>
    </location>
</feature>
<comment type="similarity">
    <text evidence="3">Belongs to the ALG14 family.</text>
</comment>
<evidence type="ECO:0000313" key="13">
    <source>
        <dbReference type="Proteomes" id="UP000293045"/>
    </source>
</evidence>
<evidence type="ECO:0000256" key="5">
    <source>
        <dbReference type="ARBA" id="ARBA00017467"/>
    </source>
</evidence>
<evidence type="ECO:0000256" key="4">
    <source>
        <dbReference type="ARBA" id="ARBA00011335"/>
    </source>
</evidence>
<keyword evidence="7" id="KW-0256">Endoplasmic reticulum</keyword>
<accession>A0A4Q9L1T9</accession>
<dbReference type="GO" id="GO:0006488">
    <property type="term" value="P:dolichol-linked oligosaccharide biosynthetic process"/>
    <property type="evidence" value="ECO:0007669"/>
    <property type="project" value="InterPro"/>
</dbReference>
<name>A0A4Q9L1T9_9MICR</name>
<dbReference type="GO" id="GO:0004577">
    <property type="term" value="F:N-acetylglucosaminyldiphosphodolichol N-acetylglucosaminyltransferase activity"/>
    <property type="evidence" value="ECO:0007669"/>
    <property type="project" value="TreeGrafter"/>
</dbReference>
<dbReference type="PANTHER" id="PTHR12154">
    <property type="entry name" value="GLYCOSYL TRANSFERASE-RELATED"/>
    <property type="match status" value="1"/>
</dbReference>
<dbReference type="Pfam" id="PF08660">
    <property type="entry name" value="Alg14"/>
    <property type="match status" value="2"/>
</dbReference>
<feature type="transmembrane region" description="Helical" evidence="11">
    <location>
        <begin position="244"/>
        <end position="265"/>
    </location>
</feature>
<proteinExistence type="inferred from homology"/>
<dbReference type="VEuPathDB" id="MicrosporidiaDB:CWI36_2129p0010"/>
<keyword evidence="6 11" id="KW-0812">Transmembrane</keyword>
<evidence type="ECO:0000256" key="9">
    <source>
        <dbReference type="ARBA" id="ARBA00023136"/>
    </source>
</evidence>
<evidence type="ECO:0000256" key="10">
    <source>
        <dbReference type="ARBA" id="ARBA00032062"/>
    </source>
</evidence>
<evidence type="ECO:0000256" key="7">
    <source>
        <dbReference type="ARBA" id="ARBA00022824"/>
    </source>
</evidence>